<feature type="transmembrane region" description="Helical" evidence="2">
    <location>
        <begin position="110"/>
        <end position="131"/>
    </location>
</feature>
<feature type="transmembrane region" description="Helical" evidence="2">
    <location>
        <begin position="78"/>
        <end position="98"/>
    </location>
</feature>
<protein>
    <submittedName>
        <fullName evidence="3">Uncharacterized protein</fullName>
    </submittedName>
</protein>
<feature type="transmembrane region" description="Helical" evidence="2">
    <location>
        <begin position="177"/>
        <end position="199"/>
    </location>
</feature>
<dbReference type="OrthoDB" id="2150604at2759"/>
<dbReference type="AlphaFoldDB" id="A0A6G1HDE4"/>
<keyword evidence="2" id="KW-1133">Transmembrane helix</keyword>
<evidence type="ECO:0000256" key="1">
    <source>
        <dbReference type="SAM" id="MobiDB-lite"/>
    </source>
</evidence>
<keyword evidence="2" id="KW-0472">Membrane</keyword>
<sequence>MPTPVDTESNNSRTPMVNRPRHKAPKGFVRSVLKFLGSGILSPRATTYEPLVLLLNTPDVEKRNKLTEQWRDNKLSELNFVGIVSALLTGVLTSTGSWPTILPNGMESPWPVRCSWYCGIILGLASILGAADQSIRLHRLSSHRDALPHIRHLLSSNKRDDEGRILPRRMQVYTWQLPVTFLACSALCMIVGMFVLVWAATLQTYEGNDWWDENSKVAVTFTIVAGLTAVFFFMGQISLYSPMSELGEDD</sequence>
<feature type="transmembrane region" description="Helical" evidence="2">
    <location>
        <begin position="219"/>
        <end position="240"/>
    </location>
</feature>
<feature type="region of interest" description="Disordered" evidence="1">
    <location>
        <begin position="1"/>
        <end position="22"/>
    </location>
</feature>
<proteinExistence type="predicted"/>
<keyword evidence="4" id="KW-1185">Reference proteome</keyword>
<name>A0A6G1HDE4_9PEZI</name>
<accession>A0A6G1HDE4</accession>
<evidence type="ECO:0000256" key="2">
    <source>
        <dbReference type="SAM" id="Phobius"/>
    </source>
</evidence>
<gene>
    <name evidence="3" type="ORF">K402DRAFT_173952</name>
</gene>
<evidence type="ECO:0000313" key="3">
    <source>
        <dbReference type="EMBL" id="KAF1991253.1"/>
    </source>
</evidence>
<feature type="compositionally biased region" description="Polar residues" evidence="1">
    <location>
        <begin position="1"/>
        <end position="15"/>
    </location>
</feature>
<organism evidence="3 4">
    <name type="scientific">Aulographum hederae CBS 113979</name>
    <dbReference type="NCBI Taxonomy" id="1176131"/>
    <lineage>
        <taxon>Eukaryota</taxon>
        <taxon>Fungi</taxon>
        <taxon>Dikarya</taxon>
        <taxon>Ascomycota</taxon>
        <taxon>Pezizomycotina</taxon>
        <taxon>Dothideomycetes</taxon>
        <taxon>Pleosporomycetidae</taxon>
        <taxon>Aulographales</taxon>
        <taxon>Aulographaceae</taxon>
    </lineage>
</organism>
<evidence type="ECO:0000313" key="4">
    <source>
        <dbReference type="Proteomes" id="UP000800041"/>
    </source>
</evidence>
<reference evidence="3" key="1">
    <citation type="journal article" date="2020" name="Stud. Mycol.">
        <title>101 Dothideomycetes genomes: a test case for predicting lifestyles and emergence of pathogens.</title>
        <authorList>
            <person name="Haridas S."/>
            <person name="Albert R."/>
            <person name="Binder M."/>
            <person name="Bloem J."/>
            <person name="Labutti K."/>
            <person name="Salamov A."/>
            <person name="Andreopoulos B."/>
            <person name="Baker S."/>
            <person name="Barry K."/>
            <person name="Bills G."/>
            <person name="Bluhm B."/>
            <person name="Cannon C."/>
            <person name="Castanera R."/>
            <person name="Culley D."/>
            <person name="Daum C."/>
            <person name="Ezra D."/>
            <person name="Gonzalez J."/>
            <person name="Henrissat B."/>
            <person name="Kuo A."/>
            <person name="Liang C."/>
            <person name="Lipzen A."/>
            <person name="Lutzoni F."/>
            <person name="Magnuson J."/>
            <person name="Mondo S."/>
            <person name="Nolan M."/>
            <person name="Ohm R."/>
            <person name="Pangilinan J."/>
            <person name="Park H.-J."/>
            <person name="Ramirez L."/>
            <person name="Alfaro M."/>
            <person name="Sun H."/>
            <person name="Tritt A."/>
            <person name="Yoshinaga Y."/>
            <person name="Zwiers L.-H."/>
            <person name="Turgeon B."/>
            <person name="Goodwin S."/>
            <person name="Spatafora J."/>
            <person name="Crous P."/>
            <person name="Grigoriev I."/>
        </authorList>
    </citation>
    <scope>NUCLEOTIDE SEQUENCE</scope>
    <source>
        <strain evidence="3">CBS 113979</strain>
    </source>
</reference>
<keyword evidence="2" id="KW-0812">Transmembrane</keyword>
<dbReference type="EMBL" id="ML977140">
    <property type="protein sequence ID" value="KAF1991253.1"/>
    <property type="molecule type" value="Genomic_DNA"/>
</dbReference>
<dbReference type="Proteomes" id="UP000800041">
    <property type="component" value="Unassembled WGS sequence"/>
</dbReference>